<keyword evidence="2" id="KW-1185">Reference proteome</keyword>
<protein>
    <submittedName>
        <fullName evidence="1">Uncharacterized protein</fullName>
    </submittedName>
</protein>
<dbReference type="RefSeq" id="XP_009165889.1">
    <property type="nucleotide sequence ID" value="XM_009167625.1"/>
</dbReference>
<evidence type="ECO:0000313" key="2">
    <source>
        <dbReference type="Proteomes" id="UP000054324"/>
    </source>
</evidence>
<dbReference type="Proteomes" id="UP000054324">
    <property type="component" value="Unassembled WGS sequence"/>
</dbReference>
<dbReference type="AlphaFoldDB" id="A0A074ZTC2"/>
<reference evidence="1 2" key="1">
    <citation type="submission" date="2013-11" db="EMBL/GenBank/DDBJ databases">
        <title>Opisthorchis viverrini - life in the bile duct.</title>
        <authorList>
            <person name="Young N.D."/>
            <person name="Nagarajan N."/>
            <person name="Lin S.J."/>
            <person name="Korhonen P.K."/>
            <person name="Jex A.R."/>
            <person name="Hall R.S."/>
            <person name="Safavi-Hemami H."/>
            <person name="Kaewkong W."/>
            <person name="Bertrand D."/>
            <person name="Gao S."/>
            <person name="Seet Q."/>
            <person name="Wongkham S."/>
            <person name="Teh B.T."/>
            <person name="Wongkham C."/>
            <person name="Intapan P.M."/>
            <person name="Maleewong W."/>
            <person name="Yang X."/>
            <person name="Hu M."/>
            <person name="Wang Z."/>
            <person name="Hofmann A."/>
            <person name="Sternberg P.W."/>
            <person name="Tan P."/>
            <person name="Wang J."/>
            <person name="Gasser R.B."/>
        </authorList>
    </citation>
    <scope>NUCLEOTIDE SEQUENCE [LARGE SCALE GENOMIC DNA]</scope>
</reference>
<sequence>MCPSVGECSATYAGRLKRCLSIIILQSGGCSPKEPSPKARAPSVDCYGYGAVNSNSLLQKKLLAFWYVDVSGDIYSSILGIETALLSITSSTRNVGVVEFRVYSLRLLHILKREVHQTAIASVVATTAVNKLLF</sequence>
<dbReference type="EMBL" id="KL596662">
    <property type="protein sequence ID" value="KER30371.1"/>
    <property type="molecule type" value="Genomic_DNA"/>
</dbReference>
<evidence type="ECO:0000313" key="1">
    <source>
        <dbReference type="EMBL" id="KER30371.1"/>
    </source>
</evidence>
<dbReference type="GeneID" id="20317393"/>
<name>A0A074ZTC2_OPIVI</name>
<proteinExistence type="predicted"/>
<dbReference type="CTD" id="20317393"/>
<accession>A0A074ZTC2</accession>
<dbReference type="KEGG" id="ovi:T265_03206"/>
<gene>
    <name evidence="1" type="ORF">T265_03206</name>
</gene>
<organism evidence="1 2">
    <name type="scientific">Opisthorchis viverrini</name>
    <name type="common">Southeast Asian liver fluke</name>
    <dbReference type="NCBI Taxonomy" id="6198"/>
    <lineage>
        <taxon>Eukaryota</taxon>
        <taxon>Metazoa</taxon>
        <taxon>Spiralia</taxon>
        <taxon>Lophotrochozoa</taxon>
        <taxon>Platyhelminthes</taxon>
        <taxon>Trematoda</taxon>
        <taxon>Digenea</taxon>
        <taxon>Opisthorchiida</taxon>
        <taxon>Opisthorchiata</taxon>
        <taxon>Opisthorchiidae</taxon>
        <taxon>Opisthorchis</taxon>
    </lineage>
</organism>